<proteinExistence type="predicted"/>
<dbReference type="Pfam" id="PF07637">
    <property type="entry name" value="PSD5"/>
    <property type="match status" value="1"/>
</dbReference>
<feature type="domain" description="DUF1588" evidence="3">
    <location>
        <begin position="518"/>
        <end position="614"/>
    </location>
</feature>
<dbReference type="Pfam" id="PF07626">
    <property type="entry name" value="PSD3"/>
    <property type="match status" value="1"/>
</dbReference>
<accession>A0A1P8WMZ7</accession>
<evidence type="ECO:0000259" key="1">
    <source>
        <dbReference type="Pfam" id="PF07624"/>
    </source>
</evidence>
<evidence type="ECO:0000259" key="4">
    <source>
        <dbReference type="Pfam" id="PF07631"/>
    </source>
</evidence>
<dbReference type="KEGG" id="fmr:Fuma_05094"/>
<dbReference type="OrthoDB" id="175242at2"/>
<dbReference type="Pfam" id="PF07627">
    <property type="entry name" value="PSCyt3"/>
    <property type="match status" value="1"/>
</dbReference>
<keyword evidence="7" id="KW-1185">Reference proteome</keyword>
<dbReference type="InterPro" id="IPR013042">
    <property type="entry name" value="DUF1592"/>
</dbReference>
<evidence type="ECO:0000259" key="5">
    <source>
        <dbReference type="Pfam" id="PF07637"/>
    </source>
</evidence>
<dbReference type="InterPro" id="IPR013036">
    <property type="entry name" value="DUF1587"/>
</dbReference>
<protein>
    <recommendedName>
        <fullName evidence="8">Planctomycete cytochrome C</fullName>
    </recommendedName>
</protein>
<dbReference type="InterPro" id="IPR011478">
    <property type="entry name" value="DUF1585"/>
</dbReference>
<feature type="domain" description="DUF1595" evidence="5">
    <location>
        <begin position="305"/>
        <end position="362"/>
    </location>
</feature>
<dbReference type="InterPro" id="IPR013043">
    <property type="entry name" value="DUF1595"/>
</dbReference>
<evidence type="ECO:0000313" key="7">
    <source>
        <dbReference type="Proteomes" id="UP000187735"/>
    </source>
</evidence>
<organism evidence="6 7">
    <name type="scientific">Fuerstiella marisgermanici</name>
    <dbReference type="NCBI Taxonomy" id="1891926"/>
    <lineage>
        <taxon>Bacteria</taxon>
        <taxon>Pseudomonadati</taxon>
        <taxon>Planctomycetota</taxon>
        <taxon>Planctomycetia</taxon>
        <taxon>Planctomycetales</taxon>
        <taxon>Planctomycetaceae</taxon>
        <taxon>Fuerstiella</taxon>
    </lineage>
</organism>
<feature type="domain" description="DUF1587" evidence="2">
    <location>
        <begin position="3"/>
        <end position="69"/>
    </location>
</feature>
<dbReference type="InterPro" id="IPR013039">
    <property type="entry name" value="DUF1588"/>
</dbReference>
<dbReference type="STRING" id="1891926.Fuma_05094"/>
<dbReference type="RefSeq" id="WP_158521126.1">
    <property type="nucleotide sequence ID" value="NZ_CP017641.1"/>
</dbReference>
<sequence>MLRRLNAREYRNTVRDLLKIETLMFDPTHGFPQDQRTENLDNVGDALVTSGHLLQRYLSAAEKCVDKALTPMTKPDVKSWTFEDGFRQQPEIDQVHRTTNKFEWMTLYEVRGADKHEGAYGAIRQFVDGVPVDGVYEIRFEAEALNREHPYDRDFLGTDPSEPLRLGIVPGDRRVGELHHTQPIEPLLTELDIADDRQWYTTEVWLDRGKTPRFTFENGSMDVRNLWTRVHRKYPDMHPKLKRNGIVEARYVAIKHGWFPQIRIHKFEIRGPLYEQWPTESHRSVLGDDWQQAAESGELSDDTIRKNLASFLSRAYRRPALPEEIDRITALIAARKQSGRSAIEAYGDGLKAALCSPAFLYLDQSSDENGLLSTSALGSRLSYFLWGSMPDERLFELVKSGQLAKPDVLAAEVERLLDDPKSEGFLDGFLDSWLTLRNLGSQPPDRNMFPDFYHYDLNAAMRQETRLFTRHLLEKNLSVANFLSSDFTFVNKALARHYDLPVPEQQGFHKVSLNNKRRGGLFGQASVLTVTANGIDTSPIVRGVWLLENILGTPPSPPPDDVEPLDPDIRGAKTIREQLQKHRSVASCNDCHRKIDPMGFALENFDPVGRWRTKYGNRATIDASGELPSGESFRDVEQLKTILVDRKEQFVRALTEKLLAYATGRYLTPADRPAVDSILAELAARGDGFRDLLHLVVASETFRSK</sequence>
<evidence type="ECO:0008006" key="8">
    <source>
        <dbReference type="Google" id="ProtNLM"/>
    </source>
</evidence>
<dbReference type="Pfam" id="PF07624">
    <property type="entry name" value="PSD2"/>
    <property type="match status" value="1"/>
</dbReference>
<gene>
    <name evidence="6" type="ORF">Fuma_05094</name>
</gene>
<evidence type="ECO:0000313" key="6">
    <source>
        <dbReference type="EMBL" id="APZ95436.1"/>
    </source>
</evidence>
<name>A0A1P8WMZ7_9PLAN</name>
<evidence type="ECO:0000259" key="3">
    <source>
        <dbReference type="Pfam" id="PF07627"/>
    </source>
</evidence>
<evidence type="ECO:0000259" key="2">
    <source>
        <dbReference type="Pfam" id="PF07626"/>
    </source>
</evidence>
<feature type="domain" description="DUF1592" evidence="4">
    <location>
        <begin position="372"/>
        <end position="500"/>
    </location>
</feature>
<dbReference type="Proteomes" id="UP000187735">
    <property type="component" value="Chromosome"/>
</dbReference>
<feature type="domain" description="DUF1585" evidence="1">
    <location>
        <begin position="629"/>
        <end position="702"/>
    </location>
</feature>
<dbReference type="EMBL" id="CP017641">
    <property type="protein sequence ID" value="APZ95436.1"/>
    <property type="molecule type" value="Genomic_DNA"/>
</dbReference>
<dbReference type="Pfam" id="PF07631">
    <property type="entry name" value="PSD4"/>
    <property type="match status" value="1"/>
</dbReference>
<dbReference type="AlphaFoldDB" id="A0A1P8WMZ7"/>
<reference evidence="6 7" key="1">
    <citation type="journal article" date="2016" name="Front. Microbiol.">
        <title>Fuerstia marisgermanicae gen. nov., sp. nov., an Unusual Member of the Phylum Planctomycetes from the German Wadden Sea.</title>
        <authorList>
            <person name="Kohn T."/>
            <person name="Heuer A."/>
            <person name="Jogler M."/>
            <person name="Vollmers J."/>
            <person name="Boedeker C."/>
            <person name="Bunk B."/>
            <person name="Rast P."/>
            <person name="Borchert D."/>
            <person name="Glockner I."/>
            <person name="Freese H.M."/>
            <person name="Klenk H.P."/>
            <person name="Overmann J."/>
            <person name="Kaster A.K."/>
            <person name="Rohde M."/>
            <person name="Wiegand S."/>
            <person name="Jogler C."/>
        </authorList>
    </citation>
    <scope>NUCLEOTIDE SEQUENCE [LARGE SCALE GENOMIC DNA]</scope>
    <source>
        <strain evidence="6 7">NH11</strain>
    </source>
</reference>